<organism evidence="14 15">
    <name type="scientific">Phreatobacter oligotrophus</name>
    <dbReference type="NCBI Taxonomy" id="1122261"/>
    <lineage>
        <taxon>Bacteria</taxon>
        <taxon>Pseudomonadati</taxon>
        <taxon>Pseudomonadota</taxon>
        <taxon>Alphaproteobacteria</taxon>
        <taxon>Hyphomicrobiales</taxon>
        <taxon>Phreatobacteraceae</taxon>
        <taxon>Phreatobacter</taxon>
    </lineage>
</organism>
<dbReference type="PROSITE" id="PS00065">
    <property type="entry name" value="D_2_HYDROXYACID_DH_1"/>
    <property type="match status" value="1"/>
</dbReference>
<dbReference type="InterPro" id="IPR029752">
    <property type="entry name" value="D-isomer_DH_CS1"/>
</dbReference>
<evidence type="ECO:0000256" key="9">
    <source>
        <dbReference type="ARBA" id="ARBA00030455"/>
    </source>
</evidence>
<dbReference type="InterPro" id="IPR006139">
    <property type="entry name" value="D-isomer_2_OHA_DH_cat_dom"/>
</dbReference>
<sequence>MPSSKKTAAPGAKAALSLSKDRIKILLLEGISDTAVNVLKSAGYTNIERLPKALDGAALTKAIRGVHLLGIRSRTQITPEILAAADRLIAIGCFSVGTNQVDLVAANRAGVPVFNAPFSNTRSVAELTIAEIVMLMRRIFPKSTAAHAGAWDKSAIDSYEVRGKTLGIVGYGNIGSQLAVLAEAMGMRVIYFDHTDKLRHGNVEPAEDLLDLLGRSDVISLHLPETPATQGMIGAREIGAMKKGAYLINNARGTVLDLAALADALKSGHLRGAAVDVFPVEPSSNADPFVTPLQGLDNVILTPHVGGSTEEAQERIGAEVARKFVEYSDVGSTTGAVNFPQVQLPVRPAGTRFIQVQRNLPGELRRLNDVFAARSINIAAQYYQTDGEIGYVVLEADGAVPEAEAILDQIRDLPGTIRARLLYRGN</sequence>
<dbReference type="PROSITE" id="PS51671">
    <property type="entry name" value="ACT"/>
    <property type="match status" value="1"/>
</dbReference>
<dbReference type="NCBIfam" id="NF008759">
    <property type="entry name" value="PRK11790.1"/>
    <property type="match status" value="1"/>
</dbReference>
<dbReference type="GO" id="GO:0047545">
    <property type="term" value="F:(S)-2-hydroxyglutarate dehydrogenase activity"/>
    <property type="evidence" value="ECO:0007669"/>
    <property type="project" value="UniProtKB-ARBA"/>
</dbReference>
<dbReference type="Pfam" id="PF22629">
    <property type="entry name" value="ACT_AHAS_ss"/>
    <property type="match status" value="1"/>
</dbReference>
<dbReference type="SUPFAM" id="SSF55021">
    <property type="entry name" value="ACT-like"/>
    <property type="match status" value="1"/>
</dbReference>
<dbReference type="InterPro" id="IPR002912">
    <property type="entry name" value="ACT_dom"/>
</dbReference>
<dbReference type="EC" id="1.1.1.95" evidence="5"/>
<evidence type="ECO:0000256" key="11">
    <source>
        <dbReference type="ARBA" id="ARBA00048731"/>
    </source>
</evidence>
<evidence type="ECO:0000256" key="1">
    <source>
        <dbReference type="ARBA" id="ARBA00003800"/>
    </source>
</evidence>
<proteinExistence type="inferred from homology"/>
<dbReference type="InterPro" id="IPR045865">
    <property type="entry name" value="ACT-like_dom_sf"/>
</dbReference>
<dbReference type="SUPFAM" id="SSF51735">
    <property type="entry name" value="NAD(P)-binding Rossmann-fold domains"/>
    <property type="match status" value="1"/>
</dbReference>
<comment type="function">
    <text evidence="1">Catalyzes the reversible oxidation of 3-phospho-D-glycerate to 3-phosphonooxypyruvate, the first step of the phosphorylated L-serine biosynthesis pathway. Also catalyzes the reversible oxidation of 2-hydroxyglutarate to 2-oxoglutarate.</text>
</comment>
<comment type="caution">
    <text evidence="14">The sequence shown here is derived from an EMBL/GenBank/DDBJ whole genome shotgun (WGS) entry which is preliminary data.</text>
</comment>
<dbReference type="OrthoDB" id="9793626at2"/>
<comment type="catalytic activity">
    <reaction evidence="10">
        <text>(R)-2-hydroxyglutarate + NAD(+) = 2-oxoglutarate + NADH + H(+)</text>
        <dbReference type="Rhea" id="RHEA:49612"/>
        <dbReference type="ChEBI" id="CHEBI:15378"/>
        <dbReference type="ChEBI" id="CHEBI:15801"/>
        <dbReference type="ChEBI" id="CHEBI:16810"/>
        <dbReference type="ChEBI" id="CHEBI:57540"/>
        <dbReference type="ChEBI" id="CHEBI:57945"/>
        <dbReference type="EC" id="1.1.1.399"/>
    </reaction>
</comment>
<keyword evidence="15" id="KW-1185">Reference proteome</keyword>
<dbReference type="AlphaFoldDB" id="A0A2T4Z2B4"/>
<keyword evidence="7 12" id="KW-0560">Oxidoreductase</keyword>
<dbReference type="Pfam" id="PF00389">
    <property type="entry name" value="2-Hacid_dh"/>
    <property type="match status" value="1"/>
</dbReference>
<dbReference type="Gene3D" id="3.40.50.720">
    <property type="entry name" value="NAD(P)-binding Rossmann-like Domain"/>
    <property type="match status" value="2"/>
</dbReference>
<dbReference type="Pfam" id="PF02826">
    <property type="entry name" value="2-Hacid_dh_C"/>
    <property type="match status" value="1"/>
</dbReference>
<evidence type="ECO:0000256" key="3">
    <source>
        <dbReference type="ARBA" id="ARBA00005854"/>
    </source>
</evidence>
<dbReference type="GO" id="GO:0006564">
    <property type="term" value="P:L-serine biosynthetic process"/>
    <property type="evidence" value="ECO:0007669"/>
    <property type="project" value="UniProtKB-ARBA"/>
</dbReference>
<dbReference type="GO" id="GO:0051287">
    <property type="term" value="F:NAD binding"/>
    <property type="evidence" value="ECO:0007669"/>
    <property type="project" value="InterPro"/>
</dbReference>
<dbReference type="PANTHER" id="PTHR42938">
    <property type="entry name" value="FORMATE DEHYDROGENASE 1"/>
    <property type="match status" value="1"/>
</dbReference>
<dbReference type="PROSITE" id="PS00671">
    <property type="entry name" value="D_2_HYDROXYACID_DH_3"/>
    <property type="match status" value="1"/>
</dbReference>
<name>A0A2T4Z2B4_9HYPH</name>
<feature type="domain" description="ACT" evidence="13">
    <location>
        <begin position="352"/>
        <end position="424"/>
    </location>
</feature>
<dbReference type="GO" id="GO:0004617">
    <property type="term" value="F:phosphoglycerate dehydrogenase activity"/>
    <property type="evidence" value="ECO:0007669"/>
    <property type="project" value="UniProtKB-EC"/>
</dbReference>
<evidence type="ECO:0000256" key="6">
    <source>
        <dbReference type="ARBA" id="ARBA00021582"/>
    </source>
</evidence>
<dbReference type="CDD" id="cd04901">
    <property type="entry name" value="ACT_3PGDH"/>
    <property type="match status" value="1"/>
</dbReference>
<dbReference type="InterPro" id="IPR036291">
    <property type="entry name" value="NAD(P)-bd_dom_sf"/>
</dbReference>
<dbReference type="EMBL" id="PZZL01000005">
    <property type="protein sequence ID" value="PTM54926.1"/>
    <property type="molecule type" value="Genomic_DNA"/>
</dbReference>
<reference evidence="14 15" key="1">
    <citation type="submission" date="2018-04" db="EMBL/GenBank/DDBJ databases">
        <title>Genomic Encyclopedia of Archaeal and Bacterial Type Strains, Phase II (KMG-II): from individual species to whole genera.</title>
        <authorList>
            <person name="Goeker M."/>
        </authorList>
    </citation>
    <scope>NUCLEOTIDE SEQUENCE [LARGE SCALE GENOMIC DNA]</scope>
    <source>
        <strain evidence="14 15">DSM 25521</strain>
    </source>
</reference>
<comment type="pathway">
    <text evidence="2">Amino-acid biosynthesis; L-serine biosynthesis; L-serine from 3-phospho-D-glycerate: step 1/3.</text>
</comment>
<evidence type="ECO:0000259" key="13">
    <source>
        <dbReference type="PROSITE" id="PS51671"/>
    </source>
</evidence>
<protein>
    <recommendedName>
        <fullName evidence="6">D-3-phosphoglycerate dehydrogenase</fullName>
        <ecNumber evidence="4">1.1.1.399</ecNumber>
        <ecNumber evidence="5">1.1.1.95</ecNumber>
    </recommendedName>
    <alternativeName>
        <fullName evidence="9">2-oxoglutarate reductase</fullName>
    </alternativeName>
</protein>
<gene>
    <name evidence="14" type="ORF">C8P69_10576</name>
</gene>
<dbReference type="InterPro" id="IPR029753">
    <property type="entry name" value="D-isomer_DH_CS"/>
</dbReference>
<dbReference type="InterPro" id="IPR054480">
    <property type="entry name" value="AHAS_small-like_ACT"/>
</dbReference>
<dbReference type="EC" id="1.1.1.399" evidence="4"/>
<dbReference type="Gene3D" id="3.30.70.260">
    <property type="match status" value="1"/>
</dbReference>
<dbReference type="PANTHER" id="PTHR42938:SF44">
    <property type="entry name" value="D-ISOMER SPECIFIC 2-HYDROXYACID DEHYDROGENASE NAD-BINDING"/>
    <property type="match status" value="1"/>
</dbReference>
<evidence type="ECO:0000256" key="10">
    <source>
        <dbReference type="ARBA" id="ARBA00048126"/>
    </source>
</evidence>
<dbReference type="Proteomes" id="UP000241808">
    <property type="component" value="Unassembled WGS sequence"/>
</dbReference>
<comment type="similarity">
    <text evidence="3 12">Belongs to the D-isomer specific 2-hydroxyacid dehydrogenase family.</text>
</comment>
<dbReference type="SUPFAM" id="SSF52283">
    <property type="entry name" value="Formate/glycerate dehydrogenase catalytic domain-like"/>
    <property type="match status" value="1"/>
</dbReference>
<evidence type="ECO:0000256" key="5">
    <source>
        <dbReference type="ARBA" id="ARBA00013143"/>
    </source>
</evidence>
<dbReference type="PROSITE" id="PS00670">
    <property type="entry name" value="D_2_HYDROXYACID_DH_2"/>
    <property type="match status" value="1"/>
</dbReference>
<evidence type="ECO:0000313" key="15">
    <source>
        <dbReference type="Proteomes" id="UP000241808"/>
    </source>
</evidence>
<evidence type="ECO:0000256" key="12">
    <source>
        <dbReference type="RuleBase" id="RU003719"/>
    </source>
</evidence>
<evidence type="ECO:0000256" key="2">
    <source>
        <dbReference type="ARBA" id="ARBA00005216"/>
    </source>
</evidence>
<comment type="catalytic activity">
    <reaction evidence="11">
        <text>(2R)-3-phosphoglycerate + NAD(+) = 3-phosphooxypyruvate + NADH + H(+)</text>
        <dbReference type="Rhea" id="RHEA:12641"/>
        <dbReference type="ChEBI" id="CHEBI:15378"/>
        <dbReference type="ChEBI" id="CHEBI:18110"/>
        <dbReference type="ChEBI" id="CHEBI:57540"/>
        <dbReference type="ChEBI" id="CHEBI:57945"/>
        <dbReference type="ChEBI" id="CHEBI:58272"/>
        <dbReference type="EC" id="1.1.1.95"/>
    </reaction>
</comment>
<dbReference type="CDD" id="cd12176">
    <property type="entry name" value="PGDH_3"/>
    <property type="match status" value="1"/>
</dbReference>
<keyword evidence="8" id="KW-0520">NAD</keyword>
<dbReference type="FunFam" id="3.40.50.720:FF:000041">
    <property type="entry name" value="D-3-phosphoglycerate dehydrogenase"/>
    <property type="match status" value="1"/>
</dbReference>
<dbReference type="InterPro" id="IPR006140">
    <property type="entry name" value="D-isomer_DH_NAD-bd"/>
</dbReference>
<evidence type="ECO:0000256" key="7">
    <source>
        <dbReference type="ARBA" id="ARBA00023002"/>
    </source>
</evidence>
<evidence type="ECO:0000256" key="4">
    <source>
        <dbReference type="ARBA" id="ARBA00013001"/>
    </source>
</evidence>
<evidence type="ECO:0000313" key="14">
    <source>
        <dbReference type="EMBL" id="PTM54926.1"/>
    </source>
</evidence>
<evidence type="ECO:0000256" key="8">
    <source>
        <dbReference type="ARBA" id="ARBA00023027"/>
    </source>
</evidence>
<dbReference type="UniPathway" id="UPA00135">
    <property type="reaction ID" value="UER00196"/>
</dbReference>
<dbReference type="RefSeq" id="WP_108177694.1">
    <property type="nucleotide sequence ID" value="NZ_PZZL01000005.1"/>
</dbReference>
<accession>A0A2T4Z2B4</accession>